<accession>A0A0W0G5P6</accession>
<evidence type="ECO:0000313" key="1">
    <source>
        <dbReference type="EMBL" id="KTB43890.1"/>
    </source>
</evidence>
<protein>
    <submittedName>
        <fullName evidence="1">Uncharacterized protein</fullName>
    </submittedName>
</protein>
<reference evidence="1 2" key="1">
    <citation type="submission" date="2015-12" db="EMBL/GenBank/DDBJ databases">
        <title>Draft genome sequence of Moniliophthora roreri, the causal agent of frosty pod rot of cacao.</title>
        <authorList>
            <person name="Aime M.C."/>
            <person name="Diaz-Valderrama J.R."/>
            <person name="Kijpornyongpan T."/>
            <person name="Phillips-Mora W."/>
        </authorList>
    </citation>
    <scope>NUCLEOTIDE SEQUENCE [LARGE SCALE GENOMIC DNA]</scope>
    <source>
        <strain evidence="1 2">MCA 2952</strain>
    </source>
</reference>
<name>A0A0W0G5P6_MONRR</name>
<organism evidence="1 2">
    <name type="scientific">Moniliophthora roreri</name>
    <name type="common">Frosty pod rot fungus</name>
    <name type="synonym">Monilia roreri</name>
    <dbReference type="NCBI Taxonomy" id="221103"/>
    <lineage>
        <taxon>Eukaryota</taxon>
        <taxon>Fungi</taxon>
        <taxon>Dikarya</taxon>
        <taxon>Basidiomycota</taxon>
        <taxon>Agaricomycotina</taxon>
        <taxon>Agaricomycetes</taxon>
        <taxon>Agaricomycetidae</taxon>
        <taxon>Agaricales</taxon>
        <taxon>Marasmiineae</taxon>
        <taxon>Marasmiaceae</taxon>
        <taxon>Moniliophthora</taxon>
    </lineage>
</organism>
<dbReference type="Proteomes" id="UP000054988">
    <property type="component" value="Unassembled WGS sequence"/>
</dbReference>
<sequence length="117" mass="13067">MSERSSELLIGPCGPYSTSSSAHYAKIVQSSHYLVSSRVLFHQADWDQSAYEAIKMVHHYYHFDPSTTDLAGLFGFSILEVVGDDDRFETWEDSIEMTSTSDLGESGMHPLVSLILC</sequence>
<dbReference type="EMBL" id="LATX01001053">
    <property type="protein sequence ID" value="KTB43890.1"/>
    <property type="molecule type" value="Genomic_DNA"/>
</dbReference>
<gene>
    <name evidence="1" type="ORF">WG66_3533</name>
</gene>
<dbReference type="AlphaFoldDB" id="A0A0W0G5P6"/>
<comment type="caution">
    <text evidence="1">The sequence shown here is derived from an EMBL/GenBank/DDBJ whole genome shotgun (WGS) entry which is preliminary data.</text>
</comment>
<evidence type="ECO:0000313" key="2">
    <source>
        <dbReference type="Proteomes" id="UP000054988"/>
    </source>
</evidence>
<proteinExistence type="predicted"/>